<dbReference type="InterPro" id="IPR024975">
    <property type="entry name" value="NOV_C"/>
</dbReference>
<dbReference type="GO" id="GO:0030544">
    <property type="term" value="F:Hsp70 protein binding"/>
    <property type="evidence" value="ECO:0007669"/>
    <property type="project" value="TreeGrafter"/>
</dbReference>
<comment type="caution">
    <text evidence="4">The sequence shown here is derived from an EMBL/GenBank/DDBJ whole genome shotgun (WGS) entry which is preliminary data.</text>
</comment>
<evidence type="ECO:0000313" key="4">
    <source>
        <dbReference type="EMBL" id="MPL96584.1"/>
    </source>
</evidence>
<dbReference type="Pfam" id="PF13020">
    <property type="entry name" value="NOV_C"/>
    <property type="match status" value="1"/>
</dbReference>
<feature type="domain" description="Sacsin/Nov" evidence="3">
    <location>
        <begin position="31"/>
        <end position="125"/>
    </location>
</feature>
<name>A0A644VYM5_9ZZZZ</name>
<dbReference type="InterPro" id="IPR036890">
    <property type="entry name" value="HATPase_C_sf"/>
</dbReference>
<dbReference type="PANTHER" id="PTHR15600">
    <property type="entry name" value="SACSIN"/>
    <property type="match status" value="1"/>
</dbReference>
<dbReference type="InterPro" id="IPR052972">
    <property type="entry name" value="Sacsin_chaperone_reg"/>
</dbReference>
<gene>
    <name evidence="4" type="ORF">SDC9_42766</name>
</gene>
<accession>A0A644VYM5</accession>
<evidence type="ECO:0000259" key="3">
    <source>
        <dbReference type="Pfam" id="PF25794"/>
    </source>
</evidence>
<dbReference type="PANTHER" id="PTHR15600:SF42">
    <property type="entry name" value="SACSIN"/>
    <property type="match status" value="1"/>
</dbReference>
<reference evidence="4" key="1">
    <citation type="submission" date="2019-08" db="EMBL/GenBank/DDBJ databases">
        <authorList>
            <person name="Kucharzyk K."/>
            <person name="Murdoch R.W."/>
            <person name="Higgins S."/>
            <person name="Loffler F."/>
        </authorList>
    </citation>
    <scope>NUCLEOTIDE SEQUENCE</scope>
</reference>
<organism evidence="4">
    <name type="scientific">bioreactor metagenome</name>
    <dbReference type="NCBI Taxonomy" id="1076179"/>
    <lineage>
        <taxon>unclassified sequences</taxon>
        <taxon>metagenomes</taxon>
        <taxon>ecological metagenomes</taxon>
    </lineage>
</organism>
<proteinExistence type="predicted"/>
<feature type="domain" description="Protein NO VEIN C-terminal" evidence="2">
    <location>
        <begin position="1338"/>
        <end position="1426"/>
    </location>
</feature>
<dbReference type="NCBIfam" id="NF047352">
    <property type="entry name" value="P_loop_sacsin"/>
    <property type="match status" value="1"/>
</dbReference>
<feature type="compositionally biased region" description="Low complexity" evidence="1">
    <location>
        <begin position="1285"/>
        <end position="1294"/>
    </location>
</feature>
<dbReference type="Pfam" id="PF25794">
    <property type="entry name" value="SACS"/>
    <property type="match status" value="1"/>
</dbReference>
<protein>
    <submittedName>
        <fullName evidence="4">Uncharacterized protein</fullName>
    </submittedName>
</protein>
<dbReference type="EMBL" id="VSSQ01000516">
    <property type="protein sequence ID" value="MPL96584.1"/>
    <property type="molecule type" value="Genomic_DNA"/>
</dbReference>
<dbReference type="SUPFAM" id="SSF55874">
    <property type="entry name" value="ATPase domain of HSP90 chaperone/DNA topoisomerase II/histidine kinase"/>
    <property type="match status" value="1"/>
</dbReference>
<dbReference type="InterPro" id="IPR058210">
    <property type="entry name" value="SACS/Nov_dom"/>
</dbReference>
<evidence type="ECO:0000256" key="1">
    <source>
        <dbReference type="SAM" id="MobiDB-lite"/>
    </source>
</evidence>
<sequence>MMTEIKTRRQSVNFLGFLRGQLNGLQGIPTLCYELIQNADDVKDETGNPGASKITFDVCDDALYVYNDGVFRDIDFERMEKVSWGNKREEEGTTGAFGLGFISVYQVTDSPEIFSSGRHWQFVPNGQEDERIRESLMDTEETKFRLPWAFEESEVRKELGILPIEKDALSTFTVQINHSIESASLFLKQVTLLELKRNGKLIRKIETFRDNDKLLLADGSQTVIWRIFEGRFDASAIEMRRRYGGIIETKRQSLVKIAVPDDPTVSGLLYAFLPSETMTGLPFHINADFYPSPDRKRIIFGDGFKAEWNELAIKCATETLANNCDEVLGIFNNQDFWEFAERVKKASTKDELSPEFSQFWELLKPEIRNNKTVLTSSNQIIIPSDAIFLDTKELINGEKIFENLEMNIVHSDLRSRQNLLLETGVQNLRLSDVCNSFIEKGFTQRQEMSSMPEGLKSLEGWEVLWEAIQNLWNRSYSSERQQSKELLKKISIAFGDDEALWPPTELFNADQHSRDFFSKISSVVWYQEKSNNQSFLNELIPQFTLGDGLNLLKDAEDTLPELWKNELFSPNEMLEWFEKHRYEINNDSVQKIRELSIWPTANGELNPLSELYLAGDFDDPLRLAQLVDLDSLGGGRDLLERVLSVTQLDFITYVRDWVPSILQHRELQLEEKFKLIRILAENLGRLRDHQDIRSTLSELSLVWCGAEDFYPASIVWFDSKEVRDVLGSEIKIAQLPIEMSEAIREFYLWIGVSPEPEPKDIVKRIKKIVEGFPNSENVPLIGKLINFIATKWVFWVDEEKEQFSPLLNLNWLPGIKDESKWFNAHEVYSIYSSFLFESQGNFLNVERKVQQNANELFKFLGIESEPTPDLVVRHLLNSSQNGKPITQEVYVYLSRNTEDPAIEYLKGQKCLCLKNPTGDDEFFNPDQVFWEQHSFGKYRYRLSPEFGRFKTLFDKIGVKEKPDVHDAIKVLLEISNKFGASNLPMTDSTDEEEILIVCWKIISEALGSEIISKSEIIKKLGNQKTIPDARKLLTKPELMFFEDRPGWGEKFKVVKNNLTPRIEGVWLGMEAAGVRPLSTVIDAEMITCENRTENKSLLILLHERKNLIQRVIEEHRTQGIKSLSIQELEKLIYYEADQIDIVRVFNGFGKQETSDLESVDAILLDGCLFITSQNGNYPWKGIARELSYVINSTGELRSLGMELKEILSLPFDEARKTLDELGYPMVEIIETRIADGKTLEPGVDEEDLQGLRVGIDFPEAGKQATSYPPAQGNGDEQKAVEGTNSSTSTTTPTSPDLPLEKRKSSRLRSYVYPEDALSTKQEDPRFVEKRTAVAEHGVEKVMQFERDHGRLPKDMEKIQVHHPGYDIESTDSNGLVRFIEVKSLSGIWDRQNPAEITKTEFETARKKAEEYWLYVVEKADSDNFRIYTVQNPANRVDFYLFDHGWVFEKKE</sequence>
<evidence type="ECO:0000259" key="2">
    <source>
        <dbReference type="Pfam" id="PF13020"/>
    </source>
</evidence>
<feature type="region of interest" description="Disordered" evidence="1">
    <location>
        <begin position="1260"/>
        <end position="1305"/>
    </location>
</feature>